<evidence type="ECO:0000313" key="2">
    <source>
        <dbReference type="Proteomes" id="UP001164963"/>
    </source>
</evidence>
<accession>A0ABY6PMX2</accession>
<reference evidence="1" key="1">
    <citation type="journal article" date="2022" name="Front. Microbiol.">
        <title>Mirubactin C rescues the lethal effect of cell wall biosynthesis mutations in Bacillus subtilis.</title>
        <authorList>
            <person name="Kepplinger B."/>
            <person name="Wen X."/>
            <person name="Tyler A.R."/>
            <person name="Kim B.Y."/>
            <person name="Brown J."/>
            <person name="Banks P."/>
            <person name="Dashti Y."/>
            <person name="Mackenzie E.S."/>
            <person name="Wills C."/>
            <person name="Kawai Y."/>
            <person name="Waldron K.J."/>
            <person name="Allenby N.E.E."/>
            <person name="Wu L.J."/>
            <person name="Hall M.J."/>
            <person name="Errington J."/>
        </authorList>
    </citation>
    <scope>NUCLEOTIDE SEQUENCE</scope>
    <source>
        <strain evidence="1">MDA8-470</strain>
    </source>
</reference>
<name>A0ABY6PMX2_9ACTN</name>
<dbReference type="RefSeq" id="WP_265539454.1">
    <property type="nucleotide sequence ID" value="NZ_CP098740.1"/>
</dbReference>
<protein>
    <submittedName>
        <fullName evidence="1">Uncharacterized protein</fullName>
    </submittedName>
</protein>
<dbReference type="EMBL" id="CP098740">
    <property type="protein sequence ID" value="UZK53525.1"/>
    <property type="molecule type" value="Genomic_DNA"/>
</dbReference>
<organism evidence="1 2">
    <name type="scientific">Streptomyces drozdowiczii</name>
    <dbReference type="NCBI Taxonomy" id="202862"/>
    <lineage>
        <taxon>Bacteria</taxon>
        <taxon>Bacillati</taxon>
        <taxon>Actinomycetota</taxon>
        <taxon>Actinomycetes</taxon>
        <taxon>Kitasatosporales</taxon>
        <taxon>Streptomycetaceae</taxon>
        <taxon>Streptomyces</taxon>
    </lineage>
</organism>
<keyword evidence="2" id="KW-1185">Reference proteome</keyword>
<gene>
    <name evidence="1" type="ORF">NEH16_04660</name>
</gene>
<evidence type="ECO:0000313" key="1">
    <source>
        <dbReference type="EMBL" id="UZK53525.1"/>
    </source>
</evidence>
<sequence>MHAQAHLALHHLRAAELHAEAEEYRLARSARAPRPLRTVLGWTLIEVGLRLTAPASRPALARV</sequence>
<proteinExistence type="predicted"/>
<dbReference type="Proteomes" id="UP001164963">
    <property type="component" value="Chromosome"/>
</dbReference>